<dbReference type="SUPFAM" id="SSF55961">
    <property type="entry name" value="Bet v1-like"/>
    <property type="match status" value="1"/>
</dbReference>
<protein>
    <submittedName>
        <fullName evidence="1">Cyclase</fullName>
    </submittedName>
</protein>
<proteinExistence type="predicted"/>
<keyword evidence="2" id="KW-1185">Reference proteome</keyword>
<evidence type="ECO:0000313" key="1">
    <source>
        <dbReference type="EMBL" id="GGL75746.1"/>
    </source>
</evidence>
<dbReference type="Gene3D" id="3.30.530.20">
    <property type="match status" value="1"/>
</dbReference>
<dbReference type="InterPro" id="IPR019587">
    <property type="entry name" value="Polyketide_cyclase/dehydratase"/>
</dbReference>
<dbReference type="InterPro" id="IPR023393">
    <property type="entry name" value="START-like_dom_sf"/>
</dbReference>
<dbReference type="PANTHER" id="PTHR39683:SF4">
    <property type="entry name" value="COENZYME Q-BINDING PROTEIN COQ10 START DOMAIN-CONTAINING PROTEIN"/>
    <property type="match status" value="1"/>
</dbReference>
<comment type="caution">
    <text evidence="1">The sequence shown here is derived from an EMBL/GenBank/DDBJ whole genome shotgun (WGS) entry which is preliminary data.</text>
</comment>
<reference evidence="1" key="2">
    <citation type="submission" date="2020-09" db="EMBL/GenBank/DDBJ databases">
        <authorList>
            <person name="Sun Q."/>
            <person name="Zhou Y."/>
        </authorList>
    </citation>
    <scope>NUCLEOTIDE SEQUENCE</scope>
    <source>
        <strain evidence="1">CGMCC 4.7306</strain>
    </source>
</reference>
<dbReference type="Pfam" id="PF10604">
    <property type="entry name" value="Polyketide_cyc2"/>
    <property type="match status" value="1"/>
</dbReference>
<gene>
    <name evidence="1" type="ORF">GCM10011575_37420</name>
</gene>
<dbReference type="EMBL" id="BMMZ01000011">
    <property type="protein sequence ID" value="GGL75746.1"/>
    <property type="molecule type" value="Genomic_DNA"/>
</dbReference>
<dbReference type="PANTHER" id="PTHR39683">
    <property type="entry name" value="CONSERVED PROTEIN TB16.3"/>
    <property type="match status" value="1"/>
</dbReference>
<name>A0A917SFS5_9ACTN</name>
<dbReference type="AlphaFoldDB" id="A0A917SFS5"/>
<reference evidence="1" key="1">
    <citation type="journal article" date="2014" name="Int. J. Syst. Evol. Microbiol.">
        <title>Complete genome sequence of Corynebacterium casei LMG S-19264T (=DSM 44701T), isolated from a smear-ripened cheese.</title>
        <authorList>
            <consortium name="US DOE Joint Genome Institute (JGI-PGF)"/>
            <person name="Walter F."/>
            <person name="Albersmeier A."/>
            <person name="Kalinowski J."/>
            <person name="Ruckert C."/>
        </authorList>
    </citation>
    <scope>NUCLEOTIDE SEQUENCE</scope>
    <source>
        <strain evidence="1">CGMCC 4.7306</strain>
    </source>
</reference>
<sequence length="128" mass="14176">MSVIADLDHYPEWVDSLTTVEVLETDAQGRPATVRMVLQHRLLSDDYTVGYDWAEHEVSWKLITGRTLTAMDGSYAVEPAGSGSRVTYTLSVDVKMPLPGLLKRTAEKTIIDTALKGLRTQVARVGDR</sequence>
<evidence type="ECO:0000313" key="2">
    <source>
        <dbReference type="Proteomes" id="UP000613840"/>
    </source>
</evidence>
<organism evidence="1 2">
    <name type="scientific">Microlunatus endophyticus</name>
    <dbReference type="NCBI Taxonomy" id="1716077"/>
    <lineage>
        <taxon>Bacteria</taxon>
        <taxon>Bacillati</taxon>
        <taxon>Actinomycetota</taxon>
        <taxon>Actinomycetes</taxon>
        <taxon>Propionibacteriales</taxon>
        <taxon>Propionibacteriaceae</taxon>
        <taxon>Microlunatus</taxon>
    </lineage>
</organism>
<dbReference type="Proteomes" id="UP000613840">
    <property type="component" value="Unassembled WGS sequence"/>
</dbReference>
<accession>A0A917SFS5</accession>